<feature type="non-terminal residue" evidence="1">
    <location>
        <position position="81"/>
    </location>
</feature>
<proteinExistence type="predicted"/>
<feature type="non-terminal residue" evidence="1">
    <location>
        <position position="1"/>
    </location>
</feature>
<reference evidence="1" key="1">
    <citation type="submission" date="2023-10" db="EMBL/GenBank/DDBJ databases">
        <title>Genome assembly of Pristionchus species.</title>
        <authorList>
            <person name="Yoshida K."/>
            <person name="Sommer R.J."/>
        </authorList>
    </citation>
    <scope>NUCLEOTIDE SEQUENCE</scope>
    <source>
        <strain evidence="1">RS0144</strain>
    </source>
</reference>
<accession>A0AAV5SQT2</accession>
<name>A0AAV5SQT2_9BILA</name>
<dbReference type="AlphaFoldDB" id="A0AAV5SQT2"/>
<evidence type="ECO:0000313" key="2">
    <source>
        <dbReference type="Proteomes" id="UP001432027"/>
    </source>
</evidence>
<dbReference type="InterPro" id="IPR016187">
    <property type="entry name" value="CTDL_fold"/>
</dbReference>
<sequence length="81" mass="8769">GGDYFDGIVVCESLPTSANPCDPYDLVQTGKSADTCFSLHIKPESSSQAYLNCQHEGASFAVIHDSTKAELLMKDNSNERL</sequence>
<dbReference type="EMBL" id="BTSX01000002">
    <property type="protein sequence ID" value="GMS85561.1"/>
    <property type="molecule type" value="Genomic_DNA"/>
</dbReference>
<protein>
    <submittedName>
        <fullName evidence="1">Uncharacterized protein</fullName>
    </submittedName>
</protein>
<dbReference type="SUPFAM" id="SSF56436">
    <property type="entry name" value="C-type lectin-like"/>
    <property type="match status" value="1"/>
</dbReference>
<keyword evidence="2" id="KW-1185">Reference proteome</keyword>
<comment type="caution">
    <text evidence="1">The sequence shown here is derived from an EMBL/GenBank/DDBJ whole genome shotgun (WGS) entry which is preliminary data.</text>
</comment>
<evidence type="ECO:0000313" key="1">
    <source>
        <dbReference type="EMBL" id="GMS85561.1"/>
    </source>
</evidence>
<dbReference type="Proteomes" id="UP001432027">
    <property type="component" value="Unassembled WGS sequence"/>
</dbReference>
<organism evidence="1 2">
    <name type="scientific">Pristionchus entomophagus</name>
    <dbReference type="NCBI Taxonomy" id="358040"/>
    <lineage>
        <taxon>Eukaryota</taxon>
        <taxon>Metazoa</taxon>
        <taxon>Ecdysozoa</taxon>
        <taxon>Nematoda</taxon>
        <taxon>Chromadorea</taxon>
        <taxon>Rhabditida</taxon>
        <taxon>Rhabditina</taxon>
        <taxon>Diplogasteromorpha</taxon>
        <taxon>Diplogasteroidea</taxon>
        <taxon>Neodiplogasteridae</taxon>
        <taxon>Pristionchus</taxon>
    </lineage>
</organism>
<gene>
    <name evidence="1" type="ORF">PENTCL1PPCAC_7736</name>
</gene>